<dbReference type="EMBL" id="JAENIL010000014">
    <property type="protein sequence ID" value="MBK1877072.1"/>
    <property type="molecule type" value="Genomic_DNA"/>
</dbReference>
<gene>
    <name evidence="1" type="ORF">JIN87_09345</name>
</gene>
<dbReference type="RefSeq" id="WP_200355289.1">
    <property type="nucleotide sequence ID" value="NZ_JAENIL010000014.1"/>
</dbReference>
<dbReference type="AlphaFoldDB" id="A0A934VPA2"/>
<proteinExistence type="predicted"/>
<organism evidence="1 2">
    <name type="scientific">Pelagicoccus mobilis</name>
    <dbReference type="NCBI Taxonomy" id="415221"/>
    <lineage>
        <taxon>Bacteria</taxon>
        <taxon>Pseudomonadati</taxon>
        <taxon>Verrucomicrobiota</taxon>
        <taxon>Opitutia</taxon>
        <taxon>Puniceicoccales</taxon>
        <taxon>Pelagicoccaceae</taxon>
        <taxon>Pelagicoccus</taxon>
    </lineage>
</organism>
<evidence type="ECO:0000313" key="2">
    <source>
        <dbReference type="Proteomes" id="UP000617628"/>
    </source>
</evidence>
<reference evidence="1" key="1">
    <citation type="submission" date="2021-01" db="EMBL/GenBank/DDBJ databases">
        <title>Modified the classification status of verrucomicrobia.</title>
        <authorList>
            <person name="Feng X."/>
        </authorList>
    </citation>
    <scope>NUCLEOTIDE SEQUENCE</scope>
    <source>
        <strain evidence="1">KCTC 13126</strain>
    </source>
</reference>
<sequence>MKSVVLAVVMGFGLLAIIFVQREAKKRAYAERLRTAPQRLAEQTYKFDGPPGLNFSSEEEARDAYEIVLRELGAGERPALWVSGHDHTNCLRILDYHRSRQEIENVLAGMVVESADQVLVQSISYSAEN</sequence>
<evidence type="ECO:0000313" key="1">
    <source>
        <dbReference type="EMBL" id="MBK1877072.1"/>
    </source>
</evidence>
<accession>A0A934VPA2</accession>
<dbReference type="Proteomes" id="UP000617628">
    <property type="component" value="Unassembled WGS sequence"/>
</dbReference>
<comment type="caution">
    <text evidence="1">The sequence shown here is derived from an EMBL/GenBank/DDBJ whole genome shotgun (WGS) entry which is preliminary data.</text>
</comment>
<name>A0A934VPA2_9BACT</name>
<keyword evidence="2" id="KW-1185">Reference proteome</keyword>
<protein>
    <submittedName>
        <fullName evidence="1">Uncharacterized protein</fullName>
    </submittedName>
</protein>